<evidence type="ECO:0000256" key="2">
    <source>
        <dbReference type="ARBA" id="ARBA00022840"/>
    </source>
</evidence>
<reference evidence="6 7" key="1">
    <citation type="submission" date="2024-03" db="EMBL/GenBank/DDBJ databases">
        <title>Human intestinal bacterial collection.</title>
        <authorList>
            <person name="Pauvert C."/>
            <person name="Hitch T.C.A."/>
            <person name="Clavel T."/>
        </authorList>
    </citation>
    <scope>NUCLEOTIDE SEQUENCE [LARGE SCALE GENOMIC DNA]</scope>
    <source>
        <strain evidence="6 7">CLA-SR-H024</strain>
    </source>
</reference>
<evidence type="ECO:0000256" key="3">
    <source>
        <dbReference type="ARBA" id="ARBA00023015"/>
    </source>
</evidence>
<proteinExistence type="predicted"/>
<dbReference type="InterPro" id="IPR002197">
    <property type="entry name" value="HTH_Fis"/>
</dbReference>
<keyword evidence="7" id="KW-1185">Reference proteome</keyword>
<organism evidence="6 7">
    <name type="scientific">Niallia hominis</name>
    <dbReference type="NCBI Taxonomy" id="3133173"/>
    <lineage>
        <taxon>Bacteria</taxon>
        <taxon>Bacillati</taxon>
        <taxon>Bacillota</taxon>
        <taxon>Bacilli</taxon>
        <taxon>Bacillales</taxon>
        <taxon>Bacillaceae</taxon>
        <taxon>Niallia</taxon>
    </lineage>
</organism>
<sequence>MIDRTIQTTSYALFDEMKEGIILVDNRGVICYFNKSAERMIKGHYHLQIDQHILSIIPTSGMMRVLHTKRKEEQKIFAISDKDNLLISRYPLKKEGNQVIGALAVLQEANQKREWFDDNSIRVLLTLILQKNAEAFAVVDDLGHIIMQNPSYEELLSVLNQKKARNLIIKNREEVFRTRRDAEISINTDSYSLIIKSTPIIVDGILKGCLQSINSYTEIVQLKRELQQTKTIIRRLEQSYQFEDFIYQSSSMKFALEQAKLIGASKRVLFIRGEEGTGKFMLANTIHNWSENKFHLFKCIHPKRNREQLIELLSKNNGNAKGTVYLENVTCLSMEEQTLLLEMMKKDGKEEKQSSLRLIVSSPIKLEKALMAGMFLEELYDELMKSHIYLPPLSERKEDIYPLAKHFLLELNKESGRWIKEIELDAQKALEAYSYSTNVHELKAILQLAVIRAKEEDTVLKAEHLILSQTSAESKIDSHEEIDEDNQTLSELVEKYETVIIEKTLKKLDGNKTLTAKTLGLSVRNLYYKLDKYHLN</sequence>
<dbReference type="InterPro" id="IPR058031">
    <property type="entry name" value="AAA_lid_NorR"/>
</dbReference>
<dbReference type="Pfam" id="PF25601">
    <property type="entry name" value="AAA_lid_14"/>
    <property type="match status" value="1"/>
</dbReference>
<keyword evidence="1" id="KW-0547">Nucleotide-binding</keyword>
<feature type="domain" description="Sigma-54 factor interaction" evidence="5">
    <location>
        <begin position="245"/>
        <end position="451"/>
    </location>
</feature>
<dbReference type="Pfam" id="PF13188">
    <property type="entry name" value="PAS_8"/>
    <property type="match status" value="1"/>
</dbReference>
<dbReference type="Pfam" id="PF02954">
    <property type="entry name" value="HTH_8"/>
    <property type="match status" value="1"/>
</dbReference>
<evidence type="ECO:0000313" key="6">
    <source>
        <dbReference type="EMBL" id="MEQ2465886.1"/>
    </source>
</evidence>
<dbReference type="InterPro" id="IPR002078">
    <property type="entry name" value="Sigma_54_int"/>
</dbReference>
<evidence type="ECO:0000313" key="7">
    <source>
        <dbReference type="Proteomes" id="UP001465426"/>
    </source>
</evidence>
<dbReference type="InterPro" id="IPR000014">
    <property type="entry name" value="PAS"/>
</dbReference>
<dbReference type="RefSeq" id="WP_349204650.1">
    <property type="nucleotide sequence ID" value="NZ_JBBMFN010000018.1"/>
</dbReference>
<dbReference type="InterPro" id="IPR027417">
    <property type="entry name" value="P-loop_NTPase"/>
</dbReference>
<gene>
    <name evidence="6" type="ORF">WMO63_09425</name>
</gene>
<protein>
    <submittedName>
        <fullName evidence="6">Sigma 54-interacting transcriptional regulator</fullName>
    </submittedName>
</protein>
<dbReference type="InterPro" id="IPR009057">
    <property type="entry name" value="Homeodomain-like_sf"/>
</dbReference>
<dbReference type="SUPFAM" id="SSF52540">
    <property type="entry name" value="P-loop containing nucleoside triphosphate hydrolases"/>
    <property type="match status" value="1"/>
</dbReference>
<accession>A0ABV1EXS6</accession>
<evidence type="ECO:0000259" key="5">
    <source>
        <dbReference type="PROSITE" id="PS50045"/>
    </source>
</evidence>
<comment type="caution">
    <text evidence="6">The sequence shown here is derived from an EMBL/GenBank/DDBJ whole genome shotgun (WGS) entry which is preliminary data.</text>
</comment>
<dbReference type="Proteomes" id="UP001465426">
    <property type="component" value="Unassembled WGS sequence"/>
</dbReference>
<dbReference type="SUPFAM" id="SSF55785">
    <property type="entry name" value="PYP-like sensor domain (PAS domain)"/>
    <property type="match status" value="1"/>
</dbReference>
<dbReference type="InterPro" id="IPR025662">
    <property type="entry name" value="Sigma_54_int_dom_ATP-bd_1"/>
</dbReference>
<dbReference type="PROSITE" id="PS00675">
    <property type="entry name" value="SIGMA54_INTERACT_1"/>
    <property type="match status" value="1"/>
</dbReference>
<dbReference type="PANTHER" id="PTHR32071">
    <property type="entry name" value="TRANSCRIPTIONAL REGULATORY PROTEIN"/>
    <property type="match status" value="1"/>
</dbReference>
<dbReference type="PANTHER" id="PTHR32071:SF121">
    <property type="entry name" value="SIGMA L-DEPENDENT TRANSCRIPTIONAL REGULATOR YQIR-RELATED"/>
    <property type="match status" value="1"/>
</dbReference>
<dbReference type="Gene3D" id="1.10.10.60">
    <property type="entry name" value="Homeodomain-like"/>
    <property type="match status" value="1"/>
</dbReference>
<dbReference type="Pfam" id="PF14532">
    <property type="entry name" value="Sigma54_activ_2"/>
    <property type="match status" value="1"/>
</dbReference>
<dbReference type="SUPFAM" id="SSF46689">
    <property type="entry name" value="Homeodomain-like"/>
    <property type="match status" value="1"/>
</dbReference>
<keyword evidence="4" id="KW-0804">Transcription</keyword>
<dbReference type="Gene3D" id="3.30.450.20">
    <property type="entry name" value="PAS domain"/>
    <property type="match status" value="1"/>
</dbReference>
<dbReference type="InterPro" id="IPR035965">
    <property type="entry name" value="PAS-like_dom_sf"/>
</dbReference>
<keyword evidence="3" id="KW-0805">Transcription regulation</keyword>
<dbReference type="EMBL" id="JBBMFN010000018">
    <property type="protein sequence ID" value="MEQ2465886.1"/>
    <property type="molecule type" value="Genomic_DNA"/>
</dbReference>
<evidence type="ECO:0000256" key="1">
    <source>
        <dbReference type="ARBA" id="ARBA00022741"/>
    </source>
</evidence>
<dbReference type="PRINTS" id="PR01590">
    <property type="entry name" value="HTHFIS"/>
</dbReference>
<name>A0ABV1EXS6_9BACI</name>
<dbReference type="Gene3D" id="1.10.8.60">
    <property type="match status" value="1"/>
</dbReference>
<dbReference type="Gene3D" id="3.40.50.300">
    <property type="entry name" value="P-loop containing nucleotide triphosphate hydrolases"/>
    <property type="match status" value="1"/>
</dbReference>
<dbReference type="PROSITE" id="PS50045">
    <property type="entry name" value="SIGMA54_INTERACT_4"/>
    <property type="match status" value="1"/>
</dbReference>
<evidence type="ECO:0000256" key="4">
    <source>
        <dbReference type="ARBA" id="ARBA00023163"/>
    </source>
</evidence>
<keyword evidence="2" id="KW-0067">ATP-binding</keyword>